<dbReference type="Pfam" id="PF04402">
    <property type="entry name" value="SIMPL"/>
    <property type="match status" value="1"/>
</dbReference>
<organism evidence="1 2">
    <name type="scientific">Pseudonocardia ammonioxydans</name>
    <dbReference type="NCBI Taxonomy" id="260086"/>
    <lineage>
        <taxon>Bacteria</taxon>
        <taxon>Bacillati</taxon>
        <taxon>Actinomycetota</taxon>
        <taxon>Actinomycetes</taxon>
        <taxon>Pseudonocardiales</taxon>
        <taxon>Pseudonocardiaceae</taxon>
        <taxon>Pseudonocardia</taxon>
    </lineage>
</organism>
<evidence type="ECO:0000313" key="1">
    <source>
        <dbReference type="EMBL" id="SFO14219.1"/>
    </source>
</evidence>
<dbReference type="Proteomes" id="UP000199614">
    <property type="component" value="Unassembled WGS sequence"/>
</dbReference>
<reference evidence="1 2" key="1">
    <citation type="submission" date="2016-10" db="EMBL/GenBank/DDBJ databases">
        <authorList>
            <person name="de Groot N.N."/>
        </authorList>
    </citation>
    <scope>NUCLEOTIDE SEQUENCE [LARGE SCALE GENOMIC DNA]</scope>
    <source>
        <strain evidence="1 2">CGMCC 4.1877</strain>
    </source>
</reference>
<dbReference type="EMBL" id="FOUY01000032">
    <property type="protein sequence ID" value="SFO14219.1"/>
    <property type="molecule type" value="Genomic_DNA"/>
</dbReference>
<sequence>MNEVVIRVRGEYEREVPAERGTARVVVRAQGSEPGPVRARVEADCGTVLADVRAWHDPDAGPVRRYVVDQVRTSVQHPSHKGRPRPPVHHASVSLAVEFDDVARLGGWLSQLGALENVGVRGIDWDLSGEHRREVERVARQEALRQALARAQDYADALDLGTVSARSIADVGLLDTRPAPVAARAFAAAPAGAAPESDDGLGALLAPDDITVRAAVEAEFVVAPA</sequence>
<dbReference type="PANTHER" id="PTHR34387">
    <property type="entry name" value="SLR1258 PROTEIN"/>
    <property type="match status" value="1"/>
</dbReference>
<dbReference type="InterPro" id="IPR052022">
    <property type="entry name" value="26kDa_periplasmic_antigen"/>
</dbReference>
<protein>
    <recommendedName>
        <fullName evidence="3">SIMPL domain-containing protein</fullName>
    </recommendedName>
</protein>
<keyword evidence="2" id="KW-1185">Reference proteome</keyword>
<dbReference type="AlphaFoldDB" id="A0A1I5ES01"/>
<dbReference type="GO" id="GO:0006974">
    <property type="term" value="P:DNA damage response"/>
    <property type="evidence" value="ECO:0007669"/>
    <property type="project" value="TreeGrafter"/>
</dbReference>
<proteinExistence type="predicted"/>
<dbReference type="Gene3D" id="3.30.70.2970">
    <property type="entry name" value="Protein of unknown function (DUF541), domain 2"/>
    <property type="match status" value="1"/>
</dbReference>
<dbReference type="STRING" id="260086.SAMN05216207_103261"/>
<dbReference type="RefSeq" id="WP_177238698.1">
    <property type="nucleotide sequence ID" value="NZ_FOUY01000032.1"/>
</dbReference>
<dbReference type="Gene3D" id="3.30.110.170">
    <property type="entry name" value="Protein of unknown function (DUF541), domain 1"/>
    <property type="match status" value="1"/>
</dbReference>
<accession>A0A1I5ES01</accession>
<dbReference type="PANTHER" id="PTHR34387:SF2">
    <property type="entry name" value="SLR1258 PROTEIN"/>
    <property type="match status" value="1"/>
</dbReference>
<dbReference type="InterPro" id="IPR007497">
    <property type="entry name" value="SIMPL/DUF541"/>
</dbReference>
<gene>
    <name evidence="1" type="ORF">SAMN05216207_103261</name>
</gene>
<evidence type="ECO:0000313" key="2">
    <source>
        <dbReference type="Proteomes" id="UP000199614"/>
    </source>
</evidence>
<name>A0A1I5ES01_PSUAM</name>
<evidence type="ECO:0008006" key="3">
    <source>
        <dbReference type="Google" id="ProtNLM"/>
    </source>
</evidence>